<dbReference type="SUPFAM" id="SSF52777">
    <property type="entry name" value="CoA-dependent acyltransferases"/>
    <property type="match status" value="1"/>
</dbReference>
<dbReference type="PIRSF" id="PIRSF000440">
    <property type="entry name" value="CAT"/>
    <property type="match status" value="1"/>
</dbReference>
<dbReference type="GO" id="GO:0008811">
    <property type="term" value="F:chloramphenicol O-acetyltransferase activity"/>
    <property type="evidence" value="ECO:0007669"/>
    <property type="project" value="InterPro"/>
</dbReference>
<dbReference type="PANTHER" id="PTHR38474">
    <property type="entry name" value="SLR0299 PROTEIN"/>
    <property type="match status" value="1"/>
</dbReference>
<gene>
    <name evidence="2" type="ORF">FDK13_27670</name>
</gene>
<dbReference type="Gene3D" id="3.30.559.10">
    <property type="entry name" value="Chloramphenicol acetyltransferase-like domain"/>
    <property type="match status" value="1"/>
</dbReference>
<dbReference type="AlphaFoldDB" id="A0A4U6CWL7"/>
<feature type="active site" description="Proton acceptor" evidence="1">
    <location>
        <position position="190"/>
    </location>
</feature>
<sequence>MKDTINKTKIDIESWKRKEHFDFFRGFEQPFWGITAEVDCTGSYEYCKTYNIPFSTFYLYKSLIVANRIPEFRQRIENGSVFEYEKISGSVTVLRENETFGFANFSYLEDFDLFKNELESQISEEKNRYGLKPDFNLNSLIHYSVIPLVRFSSFEHAQKMDIDSVPKIVFGKFNKIENRLFLPISIHVHHALCDGVHVGKFVKAFEKEMIMEY</sequence>
<dbReference type="RefSeq" id="WP_137343269.1">
    <property type="nucleotide sequence ID" value="NZ_BSQH01000008.1"/>
</dbReference>
<organism evidence="2 3">
    <name type="scientific">Dyadobacter frigoris</name>
    <dbReference type="NCBI Taxonomy" id="2576211"/>
    <lineage>
        <taxon>Bacteria</taxon>
        <taxon>Pseudomonadati</taxon>
        <taxon>Bacteroidota</taxon>
        <taxon>Cytophagia</taxon>
        <taxon>Cytophagales</taxon>
        <taxon>Spirosomataceae</taxon>
        <taxon>Dyadobacter</taxon>
    </lineage>
</organism>
<reference evidence="2 3" key="1">
    <citation type="submission" date="2019-05" db="EMBL/GenBank/DDBJ databases">
        <title>Dyadobacter AR-3-8 sp. nov., isolated from arctic soil.</title>
        <authorList>
            <person name="Chaudhary D.K."/>
        </authorList>
    </citation>
    <scope>NUCLEOTIDE SEQUENCE [LARGE SCALE GENOMIC DNA]</scope>
    <source>
        <strain evidence="2 3">AR-3-8</strain>
    </source>
</reference>
<name>A0A4U6CWL7_9BACT</name>
<keyword evidence="3" id="KW-1185">Reference proteome</keyword>
<proteinExistence type="predicted"/>
<comment type="caution">
    <text evidence="2">The sequence shown here is derived from an EMBL/GenBank/DDBJ whole genome shotgun (WGS) entry which is preliminary data.</text>
</comment>
<keyword evidence="2" id="KW-0808">Transferase</keyword>
<protein>
    <submittedName>
        <fullName evidence="2">Chloramphenicol acetyltransferase</fullName>
    </submittedName>
</protein>
<dbReference type="OrthoDB" id="9801766at2"/>
<dbReference type="Proteomes" id="UP000304900">
    <property type="component" value="Unassembled WGS sequence"/>
</dbReference>
<evidence type="ECO:0000256" key="1">
    <source>
        <dbReference type="PIRSR" id="PIRSR000440-1"/>
    </source>
</evidence>
<dbReference type="PANTHER" id="PTHR38474:SF1">
    <property type="entry name" value="SLR0299 PROTEIN"/>
    <property type="match status" value="1"/>
</dbReference>
<accession>A0A4U6CWL7</accession>
<dbReference type="InterPro" id="IPR001707">
    <property type="entry name" value="Cmp_AcTrfase"/>
</dbReference>
<dbReference type="Pfam" id="PF00302">
    <property type="entry name" value="CAT"/>
    <property type="match status" value="1"/>
</dbReference>
<dbReference type="EMBL" id="SZVO01000016">
    <property type="protein sequence ID" value="TKT88155.1"/>
    <property type="molecule type" value="Genomic_DNA"/>
</dbReference>
<evidence type="ECO:0000313" key="2">
    <source>
        <dbReference type="EMBL" id="TKT88155.1"/>
    </source>
</evidence>
<dbReference type="InterPro" id="IPR023213">
    <property type="entry name" value="CAT-like_dom_sf"/>
</dbReference>
<dbReference type="SMART" id="SM01059">
    <property type="entry name" value="CAT"/>
    <property type="match status" value="1"/>
</dbReference>
<evidence type="ECO:0000313" key="3">
    <source>
        <dbReference type="Proteomes" id="UP000304900"/>
    </source>
</evidence>